<sequence length="144" mass="15720">MDVVRSIETSLVRLVSTQKNLLKPFLLHAMVETPASLSFFLNPSGQLQNCTPQVHAVIRQYAVLLFSSVLVALCFAFKDPDELSGQAAGALAIYHLAPVVRATGRLLDGQAVWQPLLFVTVHGACLAGLSGCCWELYLKNYFAK</sequence>
<keyword evidence="1" id="KW-0472">Membrane</keyword>
<accession>A0A8H7DYJ2</accession>
<protein>
    <submittedName>
        <fullName evidence="2">Uncharacterized protein</fullName>
    </submittedName>
</protein>
<dbReference type="AlphaFoldDB" id="A0A8H7DYJ2"/>
<keyword evidence="1" id="KW-0812">Transmembrane</keyword>
<comment type="caution">
    <text evidence="2">The sequence shown here is derived from an EMBL/GenBank/DDBJ whole genome shotgun (WGS) entry which is preliminary data.</text>
</comment>
<dbReference type="OrthoDB" id="2590756at2759"/>
<evidence type="ECO:0000256" key="1">
    <source>
        <dbReference type="SAM" id="Phobius"/>
    </source>
</evidence>
<gene>
    <name evidence="2" type="ORF">GJ744_002903</name>
</gene>
<feature type="transmembrane region" description="Helical" evidence="1">
    <location>
        <begin position="116"/>
        <end position="138"/>
    </location>
</feature>
<proteinExistence type="predicted"/>
<dbReference type="EMBL" id="JAACFV010000152">
    <property type="protein sequence ID" value="KAF7504024.1"/>
    <property type="molecule type" value="Genomic_DNA"/>
</dbReference>
<feature type="transmembrane region" description="Helical" evidence="1">
    <location>
        <begin position="61"/>
        <end position="78"/>
    </location>
</feature>
<dbReference type="Proteomes" id="UP000606974">
    <property type="component" value="Unassembled WGS sequence"/>
</dbReference>
<evidence type="ECO:0000313" key="2">
    <source>
        <dbReference type="EMBL" id="KAF7504024.1"/>
    </source>
</evidence>
<keyword evidence="3" id="KW-1185">Reference proteome</keyword>
<keyword evidence="1" id="KW-1133">Transmembrane helix</keyword>
<evidence type="ECO:0000313" key="3">
    <source>
        <dbReference type="Proteomes" id="UP000606974"/>
    </source>
</evidence>
<reference evidence="2" key="1">
    <citation type="submission" date="2020-02" db="EMBL/GenBank/DDBJ databases">
        <authorList>
            <person name="Palmer J.M."/>
        </authorList>
    </citation>
    <scope>NUCLEOTIDE SEQUENCE</scope>
    <source>
        <strain evidence="2">EPUS1.4</strain>
        <tissue evidence="2">Thallus</tissue>
    </source>
</reference>
<name>A0A8H7DYJ2_9EURO</name>
<organism evidence="2 3">
    <name type="scientific">Endocarpon pusillum</name>
    <dbReference type="NCBI Taxonomy" id="364733"/>
    <lineage>
        <taxon>Eukaryota</taxon>
        <taxon>Fungi</taxon>
        <taxon>Dikarya</taxon>
        <taxon>Ascomycota</taxon>
        <taxon>Pezizomycotina</taxon>
        <taxon>Eurotiomycetes</taxon>
        <taxon>Chaetothyriomycetidae</taxon>
        <taxon>Verrucariales</taxon>
        <taxon>Verrucariaceae</taxon>
        <taxon>Endocarpon</taxon>
    </lineage>
</organism>